<feature type="transmembrane region" description="Helical" evidence="1">
    <location>
        <begin position="108"/>
        <end position="128"/>
    </location>
</feature>
<evidence type="ECO:0000256" key="1">
    <source>
        <dbReference type="SAM" id="Phobius"/>
    </source>
</evidence>
<keyword evidence="3" id="KW-0614">Plasmid</keyword>
<reference evidence="3" key="1">
    <citation type="submission" date="2009-09" db="EMBL/GenBank/DDBJ databases">
        <authorList>
            <person name="Gill J."/>
            <person name="Borman J."/>
            <person name="Shetty J."/>
            <person name="Hostetler J."/>
            <person name="Durkin S."/>
            <person name="Montgomery B."/>
        </authorList>
    </citation>
    <scope>NUCLEOTIDE SEQUENCE</scope>
    <source>
        <strain evidence="3">SK1700</strain>
        <plasmid evidence="3">pSK53</plasmid>
    </source>
</reference>
<feature type="domain" description="Peptidase M56" evidence="2">
    <location>
        <begin position="4"/>
        <end position="156"/>
    </location>
</feature>
<evidence type="ECO:0000313" key="3">
    <source>
        <dbReference type="EMBL" id="ADA81102.1"/>
    </source>
</evidence>
<feature type="transmembrane region" description="Helical" evidence="1">
    <location>
        <begin position="38"/>
        <end position="58"/>
    </location>
</feature>
<sequence length="182" mass="21797">MAKLLIMSIVSFCFIFLLLLFFRYILKRYFNYMLNYKVWYLTLLAGLIPFIPIKFSLFKFNNVNNQAPTVESKSHDLNHNINTTKPIQEFATDIHKFNWDSIDNICTVIWIVLVIILSFKFLKALLYLKYLKKQSLYLNENEKNKIDTILSTINIKKYCDSKSRDYSISNNFLVWEIYYFDS</sequence>
<dbReference type="Pfam" id="PF05569">
    <property type="entry name" value="Peptidase_M56"/>
    <property type="match status" value="1"/>
</dbReference>
<dbReference type="AlphaFoldDB" id="D2JL91"/>
<evidence type="ECO:0000259" key="2">
    <source>
        <dbReference type="Pfam" id="PF05569"/>
    </source>
</evidence>
<proteinExistence type="predicted"/>
<geneLocation type="plasmid" evidence="3">
    <name>pSK53</name>
</geneLocation>
<feature type="transmembrane region" description="Helical" evidence="1">
    <location>
        <begin position="6"/>
        <end position="26"/>
    </location>
</feature>
<dbReference type="EMBL" id="GQ915270">
    <property type="protein sequence ID" value="ADA81102.1"/>
    <property type="molecule type" value="Genomic_DNA"/>
</dbReference>
<organism evidence="3">
    <name type="scientific">Staphylococcus aureus</name>
    <dbReference type="NCBI Taxonomy" id="1280"/>
    <lineage>
        <taxon>Bacteria</taxon>
        <taxon>Bacillati</taxon>
        <taxon>Bacillota</taxon>
        <taxon>Bacilli</taxon>
        <taxon>Bacillales</taxon>
        <taxon>Staphylococcaceae</taxon>
        <taxon>Staphylococcus</taxon>
    </lineage>
</organism>
<protein>
    <submittedName>
        <fullName evidence="3">Beta-lactamase regulatory sensor-transducer BlaR1</fullName>
    </submittedName>
</protein>
<dbReference type="InterPro" id="IPR008756">
    <property type="entry name" value="Peptidase_M56"/>
</dbReference>
<gene>
    <name evidence="3" type="primary">blaR1</name>
    <name evidence="3" type="ORF">SAP090A_003</name>
</gene>
<name>D2JL91_STAAU</name>
<dbReference type="MEROPS" id="M56.001"/>
<keyword evidence="1" id="KW-0472">Membrane</keyword>
<accession>D2JL91</accession>
<reference evidence="3" key="2">
    <citation type="submission" date="2009-12" db="EMBL/GenBank/DDBJ databases">
        <authorList>
            <person name="Summers A.O."/>
            <person name="Shearer J."/>
            <person name="Wireman J."/>
        </authorList>
    </citation>
    <scope>NUCLEOTIDE SEQUENCE</scope>
    <source>
        <strain evidence="3">SK1700</strain>
        <plasmid evidence="3">pSK53</plasmid>
    </source>
</reference>
<keyword evidence="1" id="KW-0812">Transmembrane</keyword>
<keyword evidence="1" id="KW-1133">Transmembrane helix</keyword>